<accession>A0ABW2XBT6</accession>
<gene>
    <name evidence="1" type="ORF">ACFQ2K_48255</name>
</gene>
<keyword evidence="2" id="KW-1185">Reference proteome</keyword>
<dbReference type="EMBL" id="JBHTGL010000008">
    <property type="protein sequence ID" value="MFD0629258.1"/>
    <property type="molecule type" value="Genomic_DNA"/>
</dbReference>
<evidence type="ECO:0000313" key="1">
    <source>
        <dbReference type="EMBL" id="MFD0629258.1"/>
    </source>
</evidence>
<reference evidence="2" key="1">
    <citation type="journal article" date="2019" name="Int. J. Syst. Evol. Microbiol.">
        <title>The Global Catalogue of Microorganisms (GCM) 10K type strain sequencing project: providing services to taxonomists for standard genome sequencing and annotation.</title>
        <authorList>
            <consortium name="The Broad Institute Genomics Platform"/>
            <consortium name="The Broad Institute Genome Sequencing Center for Infectious Disease"/>
            <person name="Wu L."/>
            <person name="Ma J."/>
        </authorList>
    </citation>
    <scope>NUCLEOTIDE SEQUENCE [LARGE SCALE GENOMIC DNA]</scope>
    <source>
        <strain evidence="2">JCM 12607</strain>
    </source>
</reference>
<dbReference type="Proteomes" id="UP001596915">
    <property type="component" value="Unassembled WGS sequence"/>
</dbReference>
<protein>
    <submittedName>
        <fullName evidence="1">Uncharacterized protein</fullName>
    </submittedName>
</protein>
<evidence type="ECO:0000313" key="2">
    <source>
        <dbReference type="Proteomes" id="UP001596915"/>
    </source>
</evidence>
<sequence>MRKAWEQERQDLETARAWWGQLSTQQQTELFAAVAEYAWRTSNLRVEIPEKPMMWPQYARGVPVHATDKRRTLYGIVRPCPGLAATCPELAEELALARSAREARELADVLPQSRIVHLDLPEHEQLTMC</sequence>
<proteinExistence type="predicted"/>
<comment type="caution">
    <text evidence="1">The sequence shown here is derived from an EMBL/GenBank/DDBJ whole genome shotgun (WGS) entry which is preliminary data.</text>
</comment>
<name>A0ABW2XBT6_9ACTN</name>
<organism evidence="1 2">
    <name type="scientific">Streptomyces sanglieri</name>
    <dbReference type="NCBI Taxonomy" id="193460"/>
    <lineage>
        <taxon>Bacteria</taxon>
        <taxon>Bacillati</taxon>
        <taxon>Actinomycetota</taxon>
        <taxon>Actinomycetes</taxon>
        <taxon>Kitasatosporales</taxon>
        <taxon>Streptomycetaceae</taxon>
        <taxon>Streptomyces</taxon>
    </lineage>
</organism>